<accession>A0ABS9VVQ4</accession>
<evidence type="ECO:0000313" key="3">
    <source>
        <dbReference type="Proteomes" id="UP000710815"/>
    </source>
</evidence>
<evidence type="ECO:0008006" key="4">
    <source>
        <dbReference type="Google" id="ProtNLM"/>
    </source>
</evidence>
<reference evidence="2 3" key="1">
    <citation type="journal article" date="2021" name="Environ. Microbiol.">
        <title>Genetic insights into the dark matter of the mammalian gut microbiota through targeted genome reconstruction.</title>
        <authorList>
            <person name="Lugli G.A."/>
            <person name="Alessandri G."/>
            <person name="Milani C."/>
            <person name="Viappiani A."/>
            <person name="Fontana F."/>
            <person name="Tarracchini C."/>
            <person name="Mancabelli L."/>
            <person name="Argentini C."/>
            <person name="Ruiz L."/>
            <person name="Margolles A."/>
            <person name="van Sinderen D."/>
            <person name="Turroni F."/>
            <person name="Ventura M."/>
        </authorList>
    </citation>
    <scope>NUCLEOTIDE SEQUENCE [LARGE SCALE GENOMIC DNA]</scope>
    <source>
        <strain evidence="2 3">MA1</strain>
    </source>
</reference>
<proteinExistence type="predicted"/>
<comment type="caution">
    <text evidence="2">The sequence shown here is derived from an EMBL/GenBank/DDBJ whole genome shotgun (WGS) entry which is preliminary data.</text>
</comment>
<gene>
    <name evidence="2" type="ORF">JS533_007735</name>
</gene>
<feature type="compositionally biased region" description="Basic residues" evidence="1">
    <location>
        <begin position="416"/>
        <end position="431"/>
    </location>
</feature>
<dbReference type="Proteomes" id="UP000710815">
    <property type="component" value="Unassembled WGS sequence"/>
</dbReference>
<reference evidence="2 3" key="2">
    <citation type="journal article" date="2021" name="Syst. Appl. Microbiol.">
        <title>Phylogenetic classification of ten novel species belonging to the genus Bifidobacterium comprising B. phasiani sp. nov., B. pongonis sp. nov., B. saguinibicoloris sp. nov., B. colobi sp. nov., B. simiiventris sp. nov., B. santillanense sp. nov., B. miconis sp. nov., B. amazonense sp. nov., B. pluvialisilvae sp. nov., and B. miconisargentati sp. nov.</title>
        <authorList>
            <person name="Lugli G.A."/>
            <person name="Calvete-Torre I."/>
            <person name="Alessandri G."/>
            <person name="Milani C."/>
            <person name="Turroni F."/>
            <person name="Laiolo P."/>
            <person name="Ossiprandi M.C."/>
            <person name="Margolles A."/>
            <person name="Ruiz L."/>
            <person name="Ventura M."/>
        </authorList>
    </citation>
    <scope>NUCLEOTIDE SEQUENCE [LARGE SCALE GENOMIC DNA]</scope>
    <source>
        <strain evidence="2 3">MA1</strain>
    </source>
</reference>
<feature type="compositionally biased region" description="Low complexity" evidence="1">
    <location>
        <begin position="432"/>
        <end position="469"/>
    </location>
</feature>
<name>A0ABS9VVQ4_9BIFI</name>
<keyword evidence="3" id="KW-1185">Reference proteome</keyword>
<evidence type="ECO:0000256" key="1">
    <source>
        <dbReference type="SAM" id="MobiDB-lite"/>
    </source>
</evidence>
<dbReference type="RefSeq" id="WP_241513858.1">
    <property type="nucleotide sequence ID" value="NZ_JAFEJT020000028.1"/>
</dbReference>
<organism evidence="2 3">
    <name type="scientific">Bifidobacterium amazonense</name>
    <dbReference type="NCBI Taxonomy" id="2809027"/>
    <lineage>
        <taxon>Bacteria</taxon>
        <taxon>Bacillati</taxon>
        <taxon>Actinomycetota</taxon>
        <taxon>Actinomycetes</taxon>
        <taxon>Bifidobacteriales</taxon>
        <taxon>Bifidobacteriaceae</taxon>
        <taxon>Bifidobacterium</taxon>
    </lineage>
</organism>
<protein>
    <recommendedName>
        <fullName evidence="4">Choice-of-anchor A family protein</fullName>
    </recommendedName>
</protein>
<feature type="region of interest" description="Disordered" evidence="1">
    <location>
        <begin position="407"/>
        <end position="469"/>
    </location>
</feature>
<dbReference type="EMBL" id="JAFEJT020000028">
    <property type="protein sequence ID" value="MCH9276159.1"/>
    <property type="molecule type" value="Genomic_DNA"/>
</dbReference>
<sequence length="469" mass="50359">MSMRSITWNRGGIYTRRLAASALAISMMLGTALTGIITAPIAAYADNGSDDGALCTPTEQSMGTDANPASDRDSGVATWVGGNMYVGRKPTDTAAWTNGTGPDGSYAVEAEGLTVVNGKLMMNPLKNSWSGAGFRFGIAGFGTQFTPAKNSTTLVVGGNTNDTSLPDWSNVQAWTHSGFLRENGHIASIAGASSDRWGAPKGTLSLDKNPANTDASVNWNVTDPMENVTVKSSDNDTDTSDDIRNLSESEYYQDYVVDDISAPLAFQTATGTVSQGVSTLSTLTRHKYNYYDTGKGDASSIEYVFNYNDDTKNGTGRGLETTDSYTNREKLITFTGTNNPTMEVFNLDASMLTDYIGTTRYRGVAFAFTNIADTASIVINVTGSSENISFHNGWQFWWNGQEISDGTRTITGPAKTARRSRRCTRRPRRRSCGTSMTRTTSPSTAASPTRAPTSTRRTTRPPRCSAASS</sequence>
<evidence type="ECO:0000313" key="2">
    <source>
        <dbReference type="EMBL" id="MCH9276159.1"/>
    </source>
</evidence>